<dbReference type="RefSeq" id="XP_068359466.1">
    <property type="nucleotide sequence ID" value="XM_068504461.1"/>
</dbReference>
<comment type="caution">
    <text evidence="2">The sequence shown here is derived from an EMBL/GenBank/DDBJ whole genome shotgun (WGS) entry which is preliminary data.</text>
</comment>
<dbReference type="PANTHER" id="PTHR24110">
    <property type="entry name" value="CENTROSOMAL PROTEIN OF 78 KDA"/>
    <property type="match status" value="1"/>
</dbReference>
<dbReference type="InterPro" id="IPR032675">
    <property type="entry name" value="LRR_dom_sf"/>
</dbReference>
<dbReference type="AlphaFoldDB" id="A0A1J4K5R1"/>
<dbReference type="EMBL" id="MLAK01000728">
    <property type="protein sequence ID" value="OHT06330.1"/>
    <property type="molecule type" value="Genomic_DNA"/>
</dbReference>
<dbReference type="Gene3D" id="3.80.10.10">
    <property type="entry name" value="Ribonuclease Inhibitor"/>
    <property type="match status" value="1"/>
</dbReference>
<feature type="region of interest" description="Disordered" evidence="1">
    <location>
        <begin position="249"/>
        <end position="277"/>
    </location>
</feature>
<gene>
    <name evidence="2" type="ORF">TRFO_25599</name>
</gene>
<evidence type="ECO:0000313" key="2">
    <source>
        <dbReference type="EMBL" id="OHT06330.1"/>
    </source>
</evidence>
<protein>
    <submittedName>
        <fullName evidence="2">Uncharacterized protein</fullName>
    </submittedName>
</protein>
<organism evidence="2 3">
    <name type="scientific">Tritrichomonas foetus</name>
    <dbReference type="NCBI Taxonomy" id="1144522"/>
    <lineage>
        <taxon>Eukaryota</taxon>
        <taxon>Metamonada</taxon>
        <taxon>Parabasalia</taxon>
        <taxon>Tritrichomonadida</taxon>
        <taxon>Tritrichomonadidae</taxon>
        <taxon>Tritrichomonas</taxon>
    </lineage>
</organism>
<reference evidence="2" key="1">
    <citation type="submission" date="2016-10" db="EMBL/GenBank/DDBJ databases">
        <authorList>
            <person name="Benchimol M."/>
            <person name="Almeida L.G."/>
            <person name="Vasconcelos A.T."/>
            <person name="Perreira-Neves A."/>
            <person name="Rosa I.A."/>
            <person name="Tasca T."/>
            <person name="Bogo M.R."/>
            <person name="de Souza W."/>
        </authorList>
    </citation>
    <scope>NUCLEOTIDE SEQUENCE [LARGE SCALE GENOMIC DNA]</scope>
    <source>
        <strain evidence="2">K</strain>
    </source>
</reference>
<accession>A0A1J4K5R1</accession>
<dbReference type="SUPFAM" id="SSF52047">
    <property type="entry name" value="RNI-like"/>
    <property type="match status" value="1"/>
</dbReference>
<proteinExistence type="predicted"/>
<name>A0A1J4K5R1_9EUKA</name>
<evidence type="ECO:0000256" key="1">
    <source>
        <dbReference type="SAM" id="MobiDB-lite"/>
    </source>
</evidence>
<dbReference type="PANTHER" id="PTHR24110:SF3">
    <property type="entry name" value="CENTROSOMAL PROTEIN OF 78 KDA"/>
    <property type="match status" value="1"/>
</dbReference>
<dbReference type="VEuPathDB" id="TrichDB:TRFO_25599"/>
<evidence type="ECO:0000313" key="3">
    <source>
        <dbReference type="Proteomes" id="UP000179807"/>
    </source>
</evidence>
<sequence>MISHEEIRAIADGKGSVYHFDLSKISGDYYEPLLKTLQHFAKKNIESLGFNCDELFHAEQKLLIGKPMPVNVLNSIAKTKSHYIRNVVELVCHVIPRSTTLLEITLSNLNIKKDYISRIISAFSHSPSLETINLVKIPLGDESFRVLLKYIDPNQIKNITIMYCGITEVSLKDILDFIYRKDENVTKNGGIENFVISRAEISQNGQNKIQEALKNKSVFRNEINPKFLGNQNIENPIKNKVEHLPILKNTNDAPNLNKNKNSPKKISMPKANSKRTPSKEVVTISNNSAGKSDEILNRKMKEMEFQRYSEMMLLKELEYQNIKLTETLNQLKQSMKAVQYDDETFIIGAEAEKFVSFVKELESKVSLLEEKKTEYSKI</sequence>
<keyword evidence="3" id="KW-1185">Reference proteome</keyword>
<dbReference type="GeneID" id="94839165"/>
<dbReference type="Proteomes" id="UP000179807">
    <property type="component" value="Unassembled WGS sequence"/>
</dbReference>